<comment type="caution">
    <text evidence="1">The sequence shown here is derived from an EMBL/GenBank/DDBJ whole genome shotgun (WGS) entry which is preliminary data.</text>
</comment>
<gene>
    <name evidence="1" type="ORF">SDC9_148828</name>
</gene>
<sequence length="168" mass="19087">MHKVAQNDFRLIRSIKVANRIRYLIFHKKIHIHNVVIAGNHLAFAAHHRIPFFRDIIGAVAKLNLLIDVHVHLGCLLDSQRQHEMDACLRYIRDLAKGGYHGLLLIIHRIPAGGADAQDQQDSQAPCGPTPHFFPVHGLPNFPRRPLPVLLHASPFRSLRLLSRLFVN</sequence>
<proteinExistence type="predicted"/>
<reference evidence="1" key="1">
    <citation type="submission" date="2019-08" db="EMBL/GenBank/DDBJ databases">
        <authorList>
            <person name="Kucharzyk K."/>
            <person name="Murdoch R.W."/>
            <person name="Higgins S."/>
            <person name="Loffler F."/>
        </authorList>
    </citation>
    <scope>NUCLEOTIDE SEQUENCE</scope>
</reference>
<dbReference type="AlphaFoldDB" id="A0A645EHY4"/>
<name>A0A645EHY4_9ZZZZ</name>
<accession>A0A645EHY4</accession>
<dbReference type="EMBL" id="VSSQ01047611">
    <property type="protein sequence ID" value="MPN01618.1"/>
    <property type="molecule type" value="Genomic_DNA"/>
</dbReference>
<organism evidence="1">
    <name type="scientific">bioreactor metagenome</name>
    <dbReference type="NCBI Taxonomy" id="1076179"/>
    <lineage>
        <taxon>unclassified sequences</taxon>
        <taxon>metagenomes</taxon>
        <taxon>ecological metagenomes</taxon>
    </lineage>
</organism>
<evidence type="ECO:0000313" key="1">
    <source>
        <dbReference type="EMBL" id="MPN01618.1"/>
    </source>
</evidence>
<protein>
    <submittedName>
        <fullName evidence="1">Uncharacterized protein</fullName>
    </submittedName>
</protein>